<organism evidence="1 2">
    <name type="scientific">Mycteria americana</name>
    <name type="common">Wood stork</name>
    <dbReference type="NCBI Taxonomy" id="33587"/>
    <lineage>
        <taxon>Eukaryota</taxon>
        <taxon>Metazoa</taxon>
        <taxon>Chordata</taxon>
        <taxon>Craniata</taxon>
        <taxon>Vertebrata</taxon>
        <taxon>Euteleostomi</taxon>
        <taxon>Archelosauria</taxon>
        <taxon>Archosauria</taxon>
        <taxon>Dinosauria</taxon>
        <taxon>Saurischia</taxon>
        <taxon>Theropoda</taxon>
        <taxon>Coelurosauria</taxon>
        <taxon>Aves</taxon>
        <taxon>Neognathae</taxon>
        <taxon>Neoaves</taxon>
        <taxon>Aequornithes</taxon>
        <taxon>Ciconiiformes</taxon>
        <taxon>Ciconiidae</taxon>
        <taxon>Mycteria</taxon>
    </lineage>
</organism>
<accession>A0AAN7N9G8</accession>
<dbReference type="Proteomes" id="UP001333110">
    <property type="component" value="Unassembled WGS sequence"/>
</dbReference>
<sequence>MICSISFPGTEMRGFTAGGTTEYRNDTTRSRDVVEMEGGFRWANIAMLMYREKTARRAAVSISLVPSCPVLAPLSSGGGLHTDVALKKRLDWEQRGPVQGNTTWKHLQGSALQVSVREGTQHPHPLCHTTTLIARDPKSSVVV</sequence>
<gene>
    <name evidence="1" type="ORF">QYF61_021281</name>
</gene>
<dbReference type="AlphaFoldDB" id="A0AAN7N9G8"/>
<comment type="caution">
    <text evidence="1">The sequence shown here is derived from an EMBL/GenBank/DDBJ whole genome shotgun (WGS) entry which is preliminary data.</text>
</comment>
<reference evidence="1 2" key="1">
    <citation type="journal article" date="2023" name="J. Hered.">
        <title>Chromosome-level genome of the wood stork (Mycteria americana) provides insight into avian chromosome evolution.</title>
        <authorList>
            <person name="Flamio R. Jr."/>
            <person name="Ramstad K.M."/>
        </authorList>
    </citation>
    <scope>NUCLEOTIDE SEQUENCE [LARGE SCALE GENOMIC DNA]</scope>
    <source>
        <strain evidence="1">JAX WOST 10</strain>
    </source>
</reference>
<name>A0AAN7N9G8_MYCAM</name>
<evidence type="ECO:0000313" key="2">
    <source>
        <dbReference type="Proteomes" id="UP001333110"/>
    </source>
</evidence>
<dbReference type="EMBL" id="JAUNZN010000018">
    <property type="protein sequence ID" value="KAK4811210.1"/>
    <property type="molecule type" value="Genomic_DNA"/>
</dbReference>
<proteinExistence type="predicted"/>
<keyword evidence="2" id="KW-1185">Reference proteome</keyword>
<protein>
    <submittedName>
        <fullName evidence="1">Uncharacterized protein</fullName>
    </submittedName>
</protein>
<evidence type="ECO:0000313" key="1">
    <source>
        <dbReference type="EMBL" id="KAK4811210.1"/>
    </source>
</evidence>